<evidence type="ECO:0000256" key="8">
    <source>
        <dbReference type="RuleBase" id="RU363098"/>
    </source>
</evidence>
<dbReference type="InterPro" id="IPR057596">
    <property type="entry name" value="RDRP_core"/>
</dbReference>
<keyword evidence="5 8" id="KW-0694">RNA-binding</keyword>
<dbReference type="OrthoDB" id="6513042at2759"/>
<dbReference type="GO" id="GO:0003723">
    <property type="term" value="F:RNA binding"/>
    <property type="evidence" value="ECO:0007669"/>
    <property type="project" value="UniProtKB-KW"/>
</dbReference>
<dbReference type="PANTHER" id="PTHR23079">
    <property type="entry name" value="RNA-DEPENDENT RNA POLYMERASE"/>
    <property type="match status" value="1"/>
</dbReference>
<comment type="similarity">
    <text evidence="1 8">Belongs to the RdRP family.</text>
</comment>
<dbReference type="OMA" id="IANCHLA"/>
<dbReference type="GO" id="GO:0003968">
    <property type="term" value="F:RNA-directed RNA polymerase activity"/>
    <property type="evidence" value="ECO:0007669"/>
    <property type="project" value="UniProtKB-KW"/>
</dbReference>
<dbReference type="eggNOG" id="KOG0988">
    <property type="taxonomic scope" value="Eukaryota"/>
</dbReference>
<dbReference type="InterPro" id="IPR058752">
    <property type="entry name" value="RDRP_C_head"/>
</dbReference>
<reference evidence="11 12" key="1">
    <citation type="journal article" date="2010" name="Cell">
        <title>The genome of Naegleria gruberi illuminates early eukaryotic versatility.</title>
        <authorList>
            <person name="Fritz-Laylin L.K."/>
            <person name="Prochnik S.E."/>
            <person name="Ginger M.L."/>
            <person name="Dacks J.B."/>
            <person name="Carpenter M.L."/>
            <person name="Field M.C."/>
            <person name="Kuo A."/>
            <person name="Paredez A."/>
            <person name="Chapman J."/>
            <person name="Pham J."/>
            <person name="Shu S."/>
            <person name="Neupane R."/>
            <person name="Cipriano M."/>
            <person name="Mancuso J."/>
            <person name="Tu H."/>
            <person name="Salamov A."/>
            <person name="Lindquist E."/>
            <person name="Shapiro H."/>
            <person name="Lucas S."/>
            <person name="Grigoriev I.V."/>
            <person name="Cande W.Z."/>
            <person name="Fulton C."/>
            <person name="Rokhsar D.S."/>
            <person name="Dawson S.C."/>
        </authorList>
    </citation>
    <scope>NUCLEOTIDE SEQUENCE [LARGE SCALE GENOMIC DNA]</scope>
    <source>
        <strain evidence="11 12">NEG-M</strain>
    </source>
</reference>
<dbReference type="VEuPathDB" id="AmoebaDB:NAEGRDRAFT_53874"/>
<sequence>MGDFTDIKTPAKVAARFGQCLTSTTPSIEITKDIEPVEDIERNGFTFTDGIGKISEEMMQRVKEKLQLGESLLSAIQFRCGGGKGVLAIDPTLKGEQIVFRKSQFKFTSIQKQLEIVDYSKRRSGFLNRQFITILTALGIKDEIFMTKQREMIRSILSITDDVSKAYEWLSIYHSNHTRTFICHVLKYVPEIATSENFIMNMLSSYKEQLLKGLRDKTKIYIEKSAYLMGAIDEYGVLEENEIFVNLSPIFHRPNAEFGVVKGRCIVGKNPSLHKGDLRIVTAVDRPELYHLNDVVVFSKKGKRPITNMITGSDLDGDQFFVYWDPDLIPESDSEPMDYSVGAVAKPTNKKDEEEEEYKIKQDDIIDFFIEFITRNNLGLIANTHLANSDFRKNGLTSKECLTLCELHSTAVDSAKSGKFAIIPSKVKLYEYPHFMISSMKRKYKSKKVLGKLFDETQFKHETPGKCNKKHNSLLIVDGFDKYLKEIEPHYYNYSRFVNSDMVKYGVEDESQIISGWINTNIKCFGHKEHDIHETIAITISFYLKHFRNVFEEMVRKYGESERLAIASAWYYITHTEKNQFNIFSFGWINFKELVMIATKEKEIRVDSDEEIQNLEENSEGEYDENYNDDDDLYDLTGDESEVESTCSEVDSWTEGMDNSYFY</sequence>
<evidence type="ECO:0000256" key="2">
    <source>
        <dbReference type="ARBA" id="ARBA00022484"/>
    </source>
</evidence>
<dbReference type="Pfam" id="PF05183">
    <property type="entry name" value="RdRP"/>
    <property type="match status" value="1"/>
</dbReference>
<evidence type="ECO:0000259" key="9">
    <source>
        <dbReference type="Pfam" id="PF05183"/>
    </source>
</evidence>
<comment type="catalytic activity">
    <reaction evidence="7 8">
        <text>RNA(n) + a ribonucleoside 5'-triphosphate = RNA(n+1) + diphosphate</text>
        <dbReference type="Rhea" id="RHEA:21248"/>
        <dbReference type="Rhea" id="RHEA-COMP:14527"/>
        <dbReference type="Rhea" id="RHEA-COMP:17342"/>
        <dbReference type="ChEBI" id="CHEBI:33019"/>
        <dbReference type="ChEBI" id="CHEBI:61557"/>
        <dbReference type="ChEBI" id="CHEBI:140395"/>
        <dbReference type="EC" id="2.7.7.48"/>
    </reaction>
</comment>
<evidence type="ECO:0000256" key="3">
    <source>
        <dbReference type="ARBA" id="ARBA00022679"/>
    </source>
</evidence>
<evidence type="ECO:0000256" key="7">
    <source>
        <dbReference type="ARBA" id="ARBA00048744"/>
    </source>
</evidence>
<keyword evidence="12" id="KW-1185">Reference proteome</keyword>
<keyword evidence="2 8" id="KW-0696">RNA-directed RNA polymerase</keyword>
<evidence type="ECO:0000256" key="5">
    <source>
        <dbReference type="ARBA" id="ARBA00022884"/>
    </source>
</evidence>
<dbReference type="InParanoid" id="D2W125"/>
<keyword evidence="6" id="KW-0943">RNA-mediated gene silencing</keyword>
<evidence type="ECO:0000256" key="4">
    <source>
        <dbReference type="ARBA" id="ARBA00022695"/>
    </source>
</evidence>
<dbReference type="InterPro" id="IPR007855">
    <property type="entry name" value="RDRP"/>
</dbReference>
<organism evidence="12">
    <name type="scientific">Naegleria gruberi</name>
    <name type="common">Amoeba</name>
    <dbReference type="NCBI Taxonomy" id="5762"/>
    <lineage>
        <taxon>Eukaryota</taxon>
        <taxon>Discoba</taxon>
        <taxon>Heterolobosea</taxon>
        <taxon>Tetramitia</taxon>
        <taxon>Eutetramitia</taxon>
        <taxon>Vahlkampfiidae</taxon>
        <taxon>Naegleria</taxon>
    </lineage>
</organism>
<dbReference type="AlphaFoldDB" id="D2W125"/>
<feature type="domain" description="RDRP core" evidence="9">
    <location>
        <begin position="1"/>
        <end position="456"/>
    </location>
</feature>
<keyword evidence="3 8" id="KW-0808">Transferase</keyword>
<evidence type="ECO:0000256" key="1">
    <source>
        <dbReference type="ARBA" id="ARBA00005762"/>
    </source>
</evidence>
<feature type="domain" description="RDRP C-terminal head" evidence="10">
    <location>
        <begin position="475"/>
        <end position="615"/>
    </location>
</feature>
<dbReference type="EMBL" id="GG738920">
    <property type="protein sequence ID" value="EFC37285.1"/>
    <property type="molecule type" value="Genomic_DNA"/>
</dbReference>
<dbReference type="EC" id="2.7.7.48" evidence="8"/>
<evidence type="ECO:0000259" key="10">
    <source>
        <dbReference type="Pfam" id="PF26253"/>
    </source>
</evidence>
<gene>
    <name evidence="11" type="ORF">NAEGRDRAFT_53874</name>
</gene>
<dbReference type="Pfam" id="PF26253">
    <property type="entry name" value="RdRP_head"/>
    <property type="match status" value="1"/>
</dbReference>
<dbReference type="GO" id="GO:0031380">
    <property type="term" value="C:nuclear RNA-directed RNA polymerase complex"/>
    <property type="evidence" value="ECO:0007669"/>
    <property type="project" value="TreeGrafter"/>
</dbReference>
<evidence type="ECO:0000313" key="12">
    <source>
        <dbReference type="Proteomes" id="UP000006671"/>
    </source>
</evidence>
<name>D2W125_NAEGR</name>
<proteinExistence type="inferred from homology"/>
<dbReference type="GO" id="GO:0030422">
    <property type="term" value="P:siRNA processing"/>
    <property type="evidence" value="ECO:0007669"/>
    <property type="project" value="TreeGrafter"/>
</dbReference>
<dbReference type="KEGG" id="ngr:NAEGRDRAFT_53874"/>
<dbReference type="Proteomes" id="UP000006671">
    <property type="component" value="Unassembled WGS sequence"/>
</dbReference>
<dbReference type="RefSeq" id="XP_002670029.1">
    <property type="nucleotide sequence ID" value="XM_002669983.1"/>
</dbReference>
<evidence type="ECO:0000256" key="6">
    <source>
        <dbReference type="ARBA" id="ARBA00023158"/>
    </source>
</evidence>
<keyword evidence="4 8" id="KW-0548">Nucleotidyltransferase</keyword>
<dbReference type="GeneID" id="8856956"/>
<evidence type="ECO:0000313" key="11">
    <source>
        <dbReference type="EMBL" id="EFC37285.1"/>
    </source>
</evidence>
<dbReference type="PANTHER" id="PTHR23079:SF55">
    <property type="entry name" value="RNA-DIRECTED RNA POLYMERASE"/>
    <property type="match status" value="1"/>
</dbReference>
<accession>D2W125</accession>
<protein>
    <recommendedName>
        <fullName evidence="8">RNA-dependent RNA polymerase</fullName>
        <ecNumber evidence="8">2.7.7.48</ecNumber>
    </recommendedName>
</protein>